<keyword evidence="1" id="KW-0413">Isomerase</keyword>
<evidence type="ECO:0000313" key="1">
    <source>
        <dbReference type="EMBL" id="ETJ38432.1"/>
    </source>
</evidence>
<protein>
    <submittedName>
        <fullName evidence="1">DNA topoisomerase</fullName>
    </submittedName>
</protein>
<dbReference type="AlphaFoldDB" id="W1Y7D3"/>
<dbReference type="EMBL" id="AZMM01007456">
    <property type="protein sequence ID" value="ETJ38432.1"/>
    <property type="molecule type" value="Genomic_DNA"/>
</dbReference>
<proteinExistence type="predicted"/>
<feature type="non-terminal residue" evidence="1">
    <location>
        <position position="1"/>
    </location>
</feature>
<reference evidence="1" key="1">
    <citation type="submission" date="2013-12" db="EMBL/GenBank/DDBJ databases">
        <title>A Varibaculum cambriense genome reconstructed from a premature infant gut community with otherwise low bacterial novelty that shifts toward anaerobic metabolism during the third week of life.</title>
        <authorList>
            <person name="Brown C.T."/>
            <person name="Sharon I."/>
            <person name="Thomas B.C."/>
            <person name="Castelle C.J."/>
            <person name="Morowitz M.J."/>
            <person name="Banfield J.F."/>
        </authorList>
    </citation>
    <scope>NUCLEOTIDE SEQUENCE</scope>
</reference>
<gene>
    <name evidence="1" type="ORF">Q604_UNBC07456G0001</name>
</gene>
<name>W1Y7D3_9ZZZZ</name>
<dbReference type="GO" id="GO:0016853">
    <property type="term" value="F:isomerase activity"/>
    <property type="evidence" value="ECO:0007669"/>
    <property type="project" value="UniProtKB-KW"/>
</dbReference>
<comment type="caution">
    <text evidence="1">The sequence shown here is derived from an EMBL/GenBank/DDBJ whole genome shotgun (WGS) entry which is preliminary data.</text>
</comment>
<dbReference type="SUPFAM" id="SSF56712">
    <property type="entry name" value="Prokaryotic type I DNA topoisomerase"/>
    <property type="match status" value="1"/>
</dbReference>
<sequence length="69" mass="8141">TTLFRSMRLFIAEKPSMAREISKCLPENKNIQKQNGYFIQGDDVVTWVVGHVLHQAEPGDYDDKYIRWR</sequence>
<organism evidence="1">
    <name type="scientific">human gut metagenome</name>
    <dbReference type="NCBI Taxonomy" id="408170"/>
    <lineage>
        <taxon>unclassified sequences</taxon>
        <taxon>metagenomes</taxon>
        <taxon>organismal metagenomes</taxon>
    </lineage>
</organism>
<accession>W1Y7D3</accession>
<dbReference type="Gene3D" id="3.40.50.140">
    <property type="match status" value="1"/>
</dbReference>
<dbReference type="InterPro" id="IPR023405">
    <property type="entry name" value="Topo_IA_core_domain"/>
</dbReference>
<feature type="non-terminal residue" evidence="1">
    <location>
        <position position="69"/>
    </location>
</feature>